<name>A0A6J7JCJ0_9ZZZZ</name>
<proteinExistence type="predicted"/>
<feature type="region of interest" description="Disordered" evidence="1">
    <location>
        <begin position="457"/>
        <end position="484"/>
    </location>
</feature>
<evidence type="ECO:0000256" key="1">
    <source>
        <dbReference type="SAM" id="MobiDB-lite"/>
    </source>
</evidence>
<protein>
    <submittedName>
        <fullName evidence="2">Unannotated protein</fullName>
    </submittedName>
</protein>
<accession>A0A6J7JCJ0</accession>
<feature type="compositionally biased region" description="Basic and acidic residues" evidence="1">
    <location>
        <begin position="1"/>
        <end position="18"/>
    </location>
</feature>
<sequence>MRDLDTRTTRLVSRRVDDGSAEGTPAAQPTGLGSVVPTVAISGDGTTLVWTAGDGELQTPTLRDEPAFGPQPTLLTRRVGTPAAPARRVAGAVDLDDPGCAPGSGAPGPTDGGPCAGPFQTAEGVDFSGDTSSLVFEGLSHDGTRVLLASSARRRPFDPLAYRASTSYLADVRAGVPRKTGVTVAWSYPNVAGRFPMLGGRLAPDGRHATFTSRDNRFDGLQPVGAFPTGDLVTFNVFVVDLDARNVELVTRGADGSDHVTASRPATPAGIAVPSADAGAIALPAPDGNLFVGDANGVEDVLVARRATSTVDRGVRALPTQAPPPVTDETAPVPLRSRFFATVGRVSVSRRTGTATLRVAVPTAGTLTATARGTQRRTVRSGGRSRTVTSSVAVGTVRATPKGPGTVRLVVRVGRRATAALRRAPHALDVRVALRFAPRGADATTATRGYRLRRSDVAALRPERGRPSTTPSPSRKRSTKRSTR</sequence>
<dbReference type="EMBL" id="CAFBMK010000244">
    <property type="protein sequence ID" value="CAB4940900.1"/>
    <property type="molecule type" value="Genomic_DNA"/>
</dbReference>
<reference evidence="2" key="1">
    <citation type="submission" date="2020-05" db="EMBL/GenBank/DDBJ databases">
        <authorList>
            <person name="Chiriac C."/>
            <person name="Salcher M."/>
            <person name="Ghai R."/>
            <person name="Kavagutti S V."/>
        </authorList>
    </citation>
    <scope>NUCLEOTIDE SEQUENCE</scope>
</reference>
<feature type="compositionally biased region" description="Basic residues" evidence="1">
    <location>
        <begin position="474"/>
        <end position="484"/>
    </location>
</feature>
<dbReference type="SUPFAM" id="SSF69304">
    <property type="entry name" value="Tricorn protease N-terminal domain"/>
    <property type="match status" value="1"/>
</dbReference>
<feature type="region of interest" description="Disordered" evidence="1">
    <location>
        <begin position="93"/>
        <end position="117"/>
    </location>
</feature>
<feature type="compositionally biased region" description="Basic and acidic residues" evidence="1">
    <location>
        <begin position="457"/>
        <end position="466"/>
    </location>
</feature>
<feature type="region of interest" description="Disordered" evidence="1">
    <location>
        <begin position="1"/>
        <end position="35"/>
    </location>
</feature>
<gene>
    <name evidence="2" type="ORF">UFOPK3564_02941</name>
</gene>
<organism evidence="2">
    <name type="scientific">freshwater metagenome</name>
    <dbReference type="NCBI Taxonomy" id="449393"/>
    <lineage>
        <taxon>unclassified sequences</taxon>
        <taxon>metagenomes</taxon>
        <taxon>ecological metagenomes</taxon>
    </lineage>
</organism>
<evidence type="ECO:0000313" key="2">
    <source>
        <dbReference type="EMBL" id="CAB4940900.1"/>
    </source>
</evidence>
<dbReference type="AlphaFoldDB" id="A0A6J7JCJ0"/>
<feature type="compositionally biased region" description="Low complexity" evidence="1">
    <location>
        <begin position="93"/>
        <end position="109"/>
    </location>
</feature>